<evidence type="ECO:0000313" key="2">
    <source>
        <dbReference type="EMBL" id="GIG13869.1"/>
    </source>
</evidence>
<evidence type="ECO:0000256" key="1">
    <source>
        <dbReference type="SAM" id="SignalP"/>
    </source>
</evidence>
<feature type="chain" id="PRO_5035144584" evidence="1">
    <location>
        <begin position="28"/>
        <end position="186"/>
    </location>
</feature>
<keyword evidence="1" id="KW-0732">Signal</keyword>
<dbReference type="Proteomes" id="UP000660339">
    <property type="component" value="Unassembled WGS sequence"/>
</dbReference>
<name>A0A8J3LE62_9ACTN</name>
<evidence type="ECO:0000313" key="3">
    <source>
        <dbReference type="Proteomes" id="UP000660339"/>
    </source>
</evidence>
<dbReference type="AlphaFoldDB" id="A0A8J3LE62"/>
<dbReference type="EMBL" id="BONJ01000008">
    <property type="protein sequence ID" value="GIG13869.1"/>
    <property type="molecule type" value="Genomic_DNA"/>
</dbReference>
<gene>
    <name evidence="2" type="ORF">Cme02nite_22010</name>
</gene>
<sequence length="186" mass="19619">MRRTIRALVLTATMMILTTATVSPATAVPASQAYYTWLDCPAGTSNAVRIDDASTFVDYQGRAFASFGGQVFPCKSPQLDQDAWGMAAYRVDSAYGTPIPYKFDNLFSGHYTGAVRIRPGVRAVCVIADETTRLGCVSISWVDTDGVLLPVVGGPVPVDSPLVAAPAVTNMLMNPGPIGPGCVLCP</sequence>
<feature type="signal peptide" evidence="1">
    <location>
        <begin position="1"/>
        <end position="27"/>
    </location>
</feature>
<comment type="caution">
    <text evidence="2">The sequence shown here is derived from an EMBL/GenBank/DDBJ whole genome shotgun (WGS) entry which is preliminary data.</text>
</comment>
<proteinExistence type="predicted"/>
<organism evidence="2 3">
    <name type="scientific">Catellatospora methionotrophica</name>
    <dbReference type="NCBI Taxonomy" id="121620"/>
    <lineage>
        <taxon>Bacteria</taxon>
        <taxon>Bacillati</taxon>
        <taxon>Actinomycetota</taxon>
        <taxon>Actinomycetes</taxon>
        <taxon>Micromonosporales</taxon>
        <taxon>Micromonosporaceae</taxon>
        <taxon>Catellatospora</taxon>
    </lineage>
</organism>
<protein>
    <submittedName>
        <fullName evidence="2">Uncharacterized protein</fullName>
    </submittedName>
</protein>
<keyword evidence="3" id="KW-1185">Reference proteome</keyword>
<accession>A0A8J3LE62</accession>
<reference evidence="2" key="1">
    <citation type="submission" date="2021-01" db="EMBL/GenBank/DDBJ databases">
        <title>Whole genome shotgun sequence of Catellatospora methionotrophica NBRC 14553.</title>
        <authorList>
            <person name="Komaki H."/>
            <person name="Tamura T."/>
        </authorList>
    </citation>
    <scope>NUCLEOTIDE SEQUENCE</scope>
    <source>
        <strain evidence="2">NBRC 14553</strain>
    </source>
</reference>